<dbReference type="EMBL" id="HBUF01656657">
    <property type="protein sequence ID" value="CAG6787905.1"/>
    <property type="molecule type" value="Transcribed_RNA"/>
</dbReference>
<evidence type="ECO:0000256" key="8">
    <source>
        <dbReference type="ARBA" id="ARBA00023274"/>
    </source>
</evidence>
<keyword evidence="7" id="KW-0539">Nucleus</keyword>
<evidence type="ECO:0000256" key="15">
    <source>
        <dbReference type="SAM" id="MobiDB-lite"/>
    </source>
</evidence>
<dbReference type="GO" id="GO:0005634">
    <property type="term" value="C:nucleus"/>
    <property type="evidence" value="ECO:0007669"/>
    <property type="project" value="UniProtKB-SubCell"/>
</dbReference>
<keyword evidence="9" id="KW-0131">Cell cycle</keyword>
<evidence type="ECO:0000313" key="16">
    <source>
        <dbReference type="EMBL" id="CAG6787903.1"/>
    </source>
</evidence>
<organism evidence="16">
    <name type="scientific">Cacopsylla melanoneura</name>
    <dbReference type="NCBI Taxonomy" id="428564"/>
    <lineage>
        <taxon>Eukaryota</taxon>
        <taxon>Metazoa</taxon>
        <taxon>Ecdysozoa</taxon>
        <taxon>Arthropoda</taxon>
        <taxon>Hexapoda</taxon>
        <taxon>Insecta</taxon>
        <taxon>Pterygota</taxon>
        <taxon>Neoptera</taxon>
        <taxon>Paraneoptera</taxon>
        <taxon>Hemiptera</taxon>
        <taxon>Sternorrhyncha</taxon>
        <taxon>Psylloidea</taxon>
        <taxon>Psyllidae</taxon>
        <taxon>Psyllinae</taxon>
        <taxon>Cacopsylla</taxon>
    </lineage>
</organism>
<dbReference type="InterPro" id="IPR043035">
    <property type="entry name" value="Ribosomal_mL64_sf"/>
</dbReference>
<dbReference type="EMBL" id="HBUF01270083">
    <property type="protein sequence ID" value="CAG6684931.1"/>
    <property type="molecule type" value="Transcribed_RNA"/>
</dbReference>
<evidence type="ECO:0000256" key="11">
    <source>
        <dbReference type="ARBA" id="ARBA00035184"/>
    </source>
</evidence>
<dbReference type="AlphaFoldDB" id="A0A8D9FEJ8"/>
<dbReference type="EMBL" id="HBUF01351505">
    <property type="protein sequence ID" value="CAG6714161.1"/>
    <property type="molecule type" value="Transcribed_RNA"/>
</dbReference>
<name>A0A8D9FEJ8_9HEMI</name>
<dbReference type="EMBL" id="HBUF01042867">
    <property type="protein sequence ID" value="CAG6618586.1"/>
    <property type="molecule type" value="Transcribed_RNA"/>
</dbReference>
<evidence type="ECO:0000256" key="13">
    <source>
        <dbReference type="ARBA" id="ARBA00060144"/>
    </source>
</evidence>
<comment type="subcellular location">
    <subcellularLocation>
        <location evidence="2">Mitochondrion</location>
    </subcellularLocation>
    <subcellularLocation>
        <location evidence="1">Nucleus</location>
    </subcellularLocation>
</comment>
<feature type="region of interest" description="Disordered" evidence="15">
    <location>
        <begin position="253"/>
        <end position="275"/>
    </location>
</feature>
<dbReference type="GO" id="GO:0005840">
    <property type="term" value="C:ribosome"/>
    <property type="evidence" value="ECO:0007669"/>
    <property type="project" value="UniProtKB-KW"/>
</dbReference>
<evidence type="ECO:0000256" key="14">
    <source>
        <dbReference type="SAM" id="Coils"/>
    </source>
</evidence>
<dbReference type="EMBL" id="HBUF01351504">
    <property type="protein sequence ID" value="CAG6714160.1"/>
    <property type="molecule type" value="Transcribed_RNA"/>
</dbReference>
<evidence type="ECO:0000256" key="9">
    <source>
        <dbReference type="ARBA" id="ARBA00023306"/>
    </source>
</evidence>
<evidence type="ECO:0000256" key="12">
    <source>
        <dbReference type="ARBA" id="ARBA00035485"/>
    </source>
</evidence>
<keyword evidence="6" id="KW-0496">Mitochondrion</keyword>
<feature type="coiled-coil region" evidence="14">
    <location>
        <begin position="151"/>
        <end position="196"/>
    </location>
</feature>
<dbReference type="PANTHER" id="PTHR31761">
    <property type="entry name" value="GROWTH ARREST AND DNA DAMAGE-INDUCIBLE PROTEINS-INTERACTING PROTEIN 1 GADD45GIP1"/>
    <property type="match status" value="1"/>
</dbReference>
<dbReference type="InterPro" id="IPR018472">
    <property type="entry name" value="Ribosomal_mL64"/>
</dbReference>
<dbReference type="GO" id="GO:1990904">
    <property type="term" value="C:ribonucleoprotein complex"/>
    <property type="evidence" value="ECO:0007669"/>
    <property type="project" value="UniProtKB-KW"/>
</dbReference>
<accession>A0A8D9FEJ8</accession>
<dbReference type="EMBL" id="HBUF01042866">
    <property type="protein sequence ID" value="CAG6618585.1"/>
    <property type="molecule type" value="Transcribed_RNA"/>
</dbReference>
<dbReference type="Pfam" id="PF10147">
    <property type="entry name" value="CR6_interact"/>
    <property type="match status" value="1"/>
</dbReference>
<evidence type="ECO:0000256" key="6">
    <source>
        <dbReference type="ARBA" id="ARBA00023128"/>
    </source>
</evidence>
<dbReference type="EMBL" id="HBUF01351507">
    <property type="protein sequence ID" value="CAG6714163.1"/>
    <property type="molecule type" value="Transcribed_RNA"/>
</dbReference>
<evidence type="ECO:0000256" key="7">
    <source>
        <dbReference type="ARBA" id="ARBA00023242"/>
    </source>
</evidence>
<protein>
    <recommendedName>
        <fullName evidence="11">Large ribosomal subunit protein mL64</fullName>
    </recommendedName>
    <alternativeName>
        <fullName evidence="10">39S ribosomal protein L59, mitochondrial</fullName>
    </alternativeName>
    <alternativeName>
        <fullName evidence="12">Growth arrest and DNA damage-inducible proteins-interacting protein 1</fullName>
    </alternativeName>
</protein>
<dbReference type="EMBL" id="HBUF01656656">
    <property type="protein sequence ID" value="CAG6787904.1"/>
    <property type="molecule type" value="Transcribed_RNA"/>
</dbReference>
<keyword evidence="4" id="KW-0689">Ribosomal protein</keyword>
<dbReference type="EMBL" id="HBUF01351506">
    <property type="protein sequence ID" value="CAG6714162.1"/>
    <property type="molecule type" value="Transcribed_RNA"/>
</dbReference>
<evidence type="ECO:0000256" key="4">
    <source>
        <dbReference type="ARBA" id="ARBA00022980"/>
    </source>
</evidence>
<comment type="function">
    <text evidence="13">Acts as a negative regulator of G1 to S cell cycle phase progression by inhibiting cyclin-dependent kinases. Inhibitory effects are additive with GADD45 proteins but also occur in the absence of GADD45 proteins. Acts as a repressor of the orphan nuclear receptor NR4A1 by inhibiting AB domain-mediated transcriptional activity. May be involved in the hormone-mediated regulation of NR4A1 transcriptional activity. May play a role in mitochondrial protein synthesis.</text>
</comment>
<proteinExistence type="inferred from homology"/>
<dbReference type="GO" id="GO:0005739">
    <property type="term" value="C:mitochondrion"/>
    <property type="evidence" value="ECO:0007669"/>
    <property type="project" value="UniProtKB-SubCell"/>
</dbReference>
<keyword evidence="5 14" id="KW-0175">Coiled coil</keyword>
<evidence type="ECO:0000256" key="1">
    <source>
        <dbReference type="ARBA" id="ARBA00004123"/>
    </source>
</evidence>
<comment type="similarity">
    <text evidence="3">Belongs to the mitochondrion-specific ribosomal protein mL64 family.</text>
</comment>
<sequence>MSFLAKIFRPKPGSLSCYRQHGPGVQHRCESSKPEVKDQVVMVTEIAEEFDDNKEDQEARIEKIRNKSRLSEAHRNMVNGKLPYPESKAYWHDSVQYKRRMFARYGVEQSQVYPGIAWPDKEDLDANKEYEQVLTPLSIEEMVSIEKTKILEEEQKLKERYDTIVDKLKTNDNVIVQFHNKQKKKTEDQLASKKQKDKLFEEIRQHFGFNIDPRDEKFQEMIEIKKKEELKKRRIEKKKLREEKLINMALEIEKQQSDIKETKGGTDDTAKEKKE</sequence>
<dbReference type="EMBL" id="HBUF01656658">
    <property type="protein sequence ID" value="CAG6787906.1"/>
    <property type="molecule type" value="Transcribed_RNA"/>
</dbReference>
<keyword evidence="8" id="KW-0687">Ribonucleoprotein</keyword>
<dbReference type="EMBL" id="HBUF01270084">
    <property type="protein sequence ID" value="CAG6684932.1"/>
    <property type="molecule type" value="Transcribed_RNA"/>
</dbReference>
<dbReference type="PANTHER" id="PTHR31761:SF1">
    <property type="entry name" value="LARGE RIBOSOMAL SUBUNIT PROTEIN ML64"/>
    <property type="match status" value="1"/>
</dbReference>
<dbReference type="EMBL" id="HBUF01270085">
    <property type="protein sequence ID" value="CAG6684933.1"/>
    <property type="molecule type" value="Transcribed_RNA"/>
</dbReference>
<reference evidence="16" key="1">
    <citation type="submission" date="2021-05" db="EMBL/GenBank/DDBJ databases">
        <authorList>
            <person name="Alioto T."/>
            <person name="Alioto T."/>
            <person name="Gomez Garrido J."/>
        </authorList>
    </citation>
    <scope>NUCLEOTIDE SEQUENCE</scope>
</reference>
<dbReference type="EMBL" id="HBUF01351508">
    <property type="protein sequence ID" value="CAG6714164.1"/>
    <property type="molecule type" value="Transcribed_RNA"/>
</dbReference>
<dbReference type="EMBL" id="HBUF01042864">
    <property type="protein sequence ID" value="CAG6618583.1"/>
    <property type="molecule type" value="Transcribed_RNA"/>
</dbReference>
<dbReference type="EMBL" id="HBUF01270086">
    <property type="protein sequence ID" value="CAG6684934.1"/>
    <property type="molecule type" value="Transcribed_RNA"/>
</dbReference>
<evidence type="ECO:0000256" key="10">
    <source>
        <dbReference type="ARBA" id="ARBA00030700"/>
    </source>
</evidence>
<evidence type="ECO:0000256" key="2">
    <source>
        <dbReference type="ARBA" id="ARBA00004173"/>
    </source>
</evidence>
<dbReference type="Gene3D" id="6.10.280.120">
    <property type="entry name" value="Growth arrest and DNA-damage-inducible proteins-interacting protein 1"/>
    <property type="match status" value="1"/>
</dbReference>
<dbReference type="EMBL" id="HBUF01042865">
    <property type="protein sequence ID" value="CAG6618584.1"/>
    <property type="molecule type" value="Transcribed_RNA"/>
</dbReference>
<evidence type="ECO:0000256" key="5">
    <source>
        <dbReference type="ARBA" id="ARBA00023054"/>
    </source>
</evidence>
<dbReference type="EMBL" id="HBUF01351509">
    <property type="protein sequence ID" value="CAG6714165.1"/>
    <property type="molecule type" value="Transcribed_RNA"/>
</dbReference>
<evidence type="ECO:0000256" key="3">
    <source>
        <dbReference type="ARBA" id="ARBA00005421"/>
    </source>
</evidence>
<dbReference type="EMBL" id="HBUF01656655">
    <property type="protein sequence ID" value="CAG6787903.1"/>
    <property type="molecule type" value="Transcribed_RNA"/>
</dbReference>